<organism evidence="1 2">
    <name type="scientific">Roseateles oligotrophus</name>
    <dbReference type="NCBI Taxonomy" id="1769250"/>
    <lineage>
        <taxon>Bacteria</taxon>
        <taxon>Pseudomonadati</taxon>
        <taxon>Pseudomonadota</taxon>
        <taxon>Betaproteobacteria</taxon>
        <taxon>Burkholderiales</taxon>
        <taxon>Sphaerotilaceae</taxon>
        <taxon>Roseateles</taxon>
    </lineage>
</organism>
<dbReference type="InterPro" id="IPR010982">
    <property type="entry name" value="Lambda_DNA-bd_dom_sf"/>
</dbReference>
<protein>
    <submittedName>
        <fullName evidence="1">Gp16 family phage-associated protein</fullName>
    </submittedName>
</protein>
<evidence type="ECO:0000313" key="1">
    <source>
        <dbReference type="EMBL" id="MBB4845005.1"/>
    </source>
</evidence>
<gene>
    <name evidence="1" type="ORF">HNP55_003551</name>
</gene>
<reference evidence="1 2" key="1">
    <citation type="submission" date="2020-08" db="EMBL/GenBank/DDBJ databases">
        <title>Functional genomics of gut bacteria from endangered species of beetles.</title>
        <authorList>
            <person name="Carlos-Shanley C."/>
        </authorList>
    </citation>
    <scope>NUCLEOTIDE SEQUENCE [LARGE SCALE GENOMIC DNA]</scope>
    <source>
        <strain evidence="1 2">S00239</strain>
    </source>
</reference>
<name>A0A840LDI9_9BURK</name>
<evidence type="ECO:0000313" key="2">
    <source>
        <dbReference type="Proteomes" id="UP000562027"/>
    </source>
</evidence>
<proteinExistence type="predicted"/>
<dbReference type="Proteomes" id="UP000562027">
    <property type="component" value="Unassembled WGS sequence"/>
</dbReference>
<sequence>MKRHPATASTPAAPLRVPFPQTPQSAAAWCKAQGITVAGLARAHDLPRPILVDLLRGKLVGNYGQAHRAAIVLGLKPQPQDAAELELAA</sequence>
<dbReference type="RefSeq" id="WP_184302327.1">
    <property type="nucleotide sequence ID" value="NZ_JACHLP010000007.1"/>
</dbReference>
<accession>A0A840LDI9</accession>
<keyword evidence="2" id="KW-1185">Reference proteome</keyword>
<dbReference type="EMBL" id="JACHLP010000007">
    <property type="protein sequence ID" value="MBB4845005.1"/>
    <property type="molecule type" value="Genomic_DNA"/>
</dbReference>
<dbReference type="SUPFAM" id="SSF47413">
    <property type="entry name" value="lambda repressor-like DNA-binding domains"/>
    <property type="match status" value="1"/>
</dbReference>
<dbReference type="GO" id="GO:0003677">
    <property type="term" value="F:DNA binding"/>
    <property type="evidence" value="ECO:0007669"/>
    <property type="project" value="InterPro"/>
</dbReference>
<dbReference type="AlphaFoldDB" id="A0A840LDI9"/>
<dbReference type="InterPro" id="IPR026365">
    <property type="entry name" value="BcepMu_gp16"/>
</dbReference>
<comment type="caution">
    <text evidence="1">The sequence shown here is derived from an EMBL/GenBank/DDBJ whole genome shotgun (WGS) entry which is preliminary data.</text>
</comment>
<dbReference type="NCBIfam" id="TIGR04111">
    <property type="entry name" value="BcepMu_gp16"/>
    <property type="match status" value="1"/>
</dbReference>